<keyword evidence="1" id="KW-0472">Membrane</keyword>
<sequence length="170" mass="18283">MLKFFPGLYRGEGLGWTDAVFTSTSAVCVTGLIVVDTATYFTPLGQAVILMLIQLGGLGMLVLTSVMISALGGRPSLQTEKLATGSHHVIALVPARQLILDIVRFTFAIEALGALQNERLPPNLLGNDAQAPGDYIKCRPLFIQVSVFSLIQYKQAAFFQFDGIEGHVGD</sequence>
<feature type="transmembrane region" description="Helical" evidence="1">
    <location>
        <begin position="20"/>
        <end position="41"/>
    </location>
</feature>
<dbReference type="PANTHER" id="PTHR32024:SF1">
    <property type="entry name" value="KTR SYSTEM POTASSIUM UPTAKE PROTEIN B"/>
    <property type="match status" value="1"/>
</dbReference>
<keyword evidence="1" id="KW-1133">Transmembrane helix</keyword>
<organism evidence="2 3">
    <name type="scientific">Rubinisphaera italica</name>
    <dbReference type="NCBI Taxonomy" id="2527969"/>
    <lineage>
        <taxon>Bacteria</taxon>
        <taxon>Pseudomonadati</taxon>
        <taxon>Planctomycetota</taxon>
        <taxon>Planctomycetia</taxon>
        <taxon>Planctomycetales</taxon>
        <taxon>Planctomycetaceae</taxon>
        <taxon>Rubinisphaera</taxon>
    </lineage>
</organism>
<keyword evidence="3" id="KW-1185">Reference proteome</keyword>
<evidence type="ECO:0000256" key="1">
    <source>
        <dbReference type="SAM" id="Phobius"/>
    </source>
</evidence>
<gene>
    <name evidence="2" type="primary">ktrB</name>
    <name evidence="2" type="ORF">Pan54_42170</name>
</gene>
<reference evidence="2 3" key="1">
    <citation type="submission" date="2019-02" db="EMBL/GenBank/DDBJ databases">
        <title>Deep-cultivation of Planctomycetes and their phenomic and genomic characterization uncovers novel biology.</title>
        <authorList>
            <person name="Wiegand S."/>
            <person name="Jogler M."/>
            <person name="Boedeker C."/>
            <person name="Pinto D."/>
            <person name="Vollmers J."/>
            <person name="Rivas-Marin E."/>
            <person name="Kohn T."/>
            <person name="Peeters S.H."/>
            <person name="Heuer A."/>
            <person name="Rast P."/>
            <person name="Oberbeckmann S."/>
            <person name="Bunk B."/>
            <person name="Jeske O."/>
            <person name="Meyerdierks A."/>
            <person name="Storesund J.E."/>
            <person name="Kallscheuer N."/>
            <person name="Luecker S."/>
            <person name="Lage O.M."/>
            <person name="Pohl T."/>
            <person name="Merkel B.J."/>
            <person name="Hornburger P."/>
            <person name="Mueller R.-W."/>
            <person name="Bruemmer F."/>
            <person name="Labrenz M."/>
            <person name="Spormann A.M."/>
            <person name="Op Den Camp H."/>
            <person name="Overmann J."/>
            <person name="Amann R."/>
            <person name="Jetten M.S.M."/>
            <person name="Mascher T."/>
            <person name="Medema M.H."/>
            <person name="Devos D.P."/>
            <person name="Kaster A.-K."/>
            <person name="Ovreas L."/>
            <person name="Rohde M."/>
            <person name="Galperin M.Y."/>
            <person name="Jogler C."/>
        </authorList>
    </citation>
    <scope>NUCLEOTIDE SEQUENCE [LARGE SCALE GENOMIC DNA]</scope>
    <source>
        <strain evidence="2 3">Pan54</strain>
    </source>
</reference>
<proteinExistence type="predicted"/>
<dbReference type="PANTHER" id="PTHR32024">
    <property type="entry name" value="TRK SYSTEM POTASSIUM UPTAKE PROTEIN TRKG-RELATED"/>
    <property type="match status" value="1"/>
</dbReference>
<feature type="transmembrane region" description="Helical" evidence="1">
    <location>
        <begin position="47"/>
        <end position="71"/>
    </location>
</feature>
<dbReference type="EMBL" id="SJPG01000001">
    <property type="protein sequence ID" value="TWT63464.1"/>
    <property type="molecule type" value="Genomic_DNA"/>
</dbReference>
<comment type="caution">
    <text evidence="2">The sequence shown here is derived from an EMBL/GenBank/DDBJ whole genome shotgun (WGS) entry which is preliminary data.</text>
</comment>
<dbReference type="Proteomes" id="UP000316095">
    <property type="component" value="Unassembled WGS sequence"/>
</dbReference>
<name>A0A5C5XKT3_9PLAN</name>
<protein>
    <submittedName>
        <fullName evidence="2">Ktr system potassium uptake protein B</fullName>
    </submittedName>
</protein>
<dbReference type="OrthoDB" id="9810952at2"/>
<evidence type="ECO:0000313" key="2">
    <source>
        <dbReference type="EMBL" id="TWT63464.1"/>
    </source>
</evidence>
<dbReference type="AlphaFoldDB" id="A0A5C5XKT3"/>
<keyword evidence="1" id="KW-0812">Transmembrane</keyword>
<evidence type="ECO:0000313" key="3">
    <source>
        <dbReference type="Proteomes" id="UP000316095"/>
    </source>
</evidence>
<accession>A0A5C5XKT3</accession>